<accession>A0A834FA68</accession>
<evidence type="ECO:0000256" key="1">
    <source>
        <dbReference type="ARBA" id="ARBA00006484"/>
    </source>
</evidence>
<reference evidence="2" key="1">
    <citation type="journal article" name="BMC Genomics">
        <title>Long-read sequencing and de novo genome assembly of marine medaka (Oryzias melastigma).</title>
        <authorList>
            <person name="Liang P."/>
            <person name="Saqib H.S.A."/>
            <person name="Ni X."/>
            <person name="Shen Y."/>
        </authorList>
    </citation>
    <scope>NUCLEOTIDE SEQUENCE</scope>
    <source>
        <strain evidence="2">Bigg-433</strain>
    </source>
</reference>
<dbReference type="PANTHER" id="PTHR43313">
    <property type="entry name" value="SHORT-CHAIN DEHYDROGENASE/REDUCTASE FAMILY 9C"/>
    <property type="match status" value="1"/>
</dbReference>
<organism evidence="2 3">
    <name type="scientific">Oryzias melastigma</name>
    <name type="common">Marine medaka</name>
    <dbReference type="NCBI Taxonomy" id="30732"/>
    <lineage>
        <taxon>Eukaryota</taxon>
        <taxon>Metazoa</taxon>
        <taxon>Chordata</taxon>
        <taxon>Craniata</taxon>
        <taxon>Vertebrata</taxon>
        <taxon>Euteleostomi</taxon>
        <taxon>Actinopterygii</taxon>
        <taxon>Neopterygii</taxon>
        <taxon>Teleostei</taxon>
        <taxon>Neoteleostei</taxon>
        <taxon>Acanthomorphata</taxon>
        <taxon>Ovalentaria</taxon>
        <taxon>Atherinomorphae</taxon>
        <taxon>Beloniformes</taxon>
        <taxon>Adrianichthyidae</taxon>
        <taxon>Oryziinae</taxon>
        <taxon>Oryzias</taxon>
    </lineage>
</organism>
<evidence type="ECO:0000313" key="3">
    <source>
        <dbReference type="Proteomes" id="UP000646548"/>
    </source>
</evidence>
<gene>
    <name evidence="2" type="ORF">FQA47_002000</name>
</gene>
<dbReference type="PANTHER" id="PTHR43313:SF47">
    <property type="entry name" value="RETINOL DEHYDROGENASE 7"/>
    <property type="match status" value="1"/>
</dbReference>
<dbReference type="EMBL" id="WKFB01000321">
    <property type="protein sequence ID" value="KAF6726689.1"/>
    <property type="molecule type" value="Genomic_DNA"/>
</dbReference>
<name>A0A834FA68_ORYME</name>
<evidence type="ECO:0000313" key="2">
    <source>
        <dbReference type="EMBL" id="KAF6726689.1"/>
    </source>
</evidence>
<comment type="caution">
    <text evidence="2">The sequence shown here is derived from an EMBL/GenBank/DDBJ whole genome shotgun (WGS) entry which is preliminary data.</text>
</comment>
<dbReference type="Proteomes" id="UP000646548">
    <property type="component" value="Unassembled WGS sequence"/>
</dbReference>
<sequence>MSHFGVKVSIIEPGFFKTAVTSVDVINADMRRLWTRLPQNVKNSYGVTYLDDYMKVQDFSMRVLCCADLSKVTWCMEHALTARFPRTRYGAGWDAKLFWIPLSYLPSFVADFVVTTLLPSPQEAKNN</sequence>
<dbReference type="GO" id="GO:0016491">
    <property type="term" value="F:oxidoreductase activity"/>
    <property type="evidence" value="ECO:0007669"/>
    <property type="project" value="TreeGrafter"/>
</dbReference>
<dbReference type="GO" id="GO:0008202">
    <property type="term" value="P:steroid metabolic process"/>
    <property type="evidence" value="ECO:0007669"/>
    <property type="project" value="TreeGrafter"/>
</dbReference>
<dbReference type="Gene3D" id="3.40.50.720">
    <property type="entry name" value="NAD(P)-binding Rossmann-like Domain"/>
    <property type="match status" value="1"/>
</dbReference>
<dbReference type="AlphaFoldDB" id="A0A834FA68"/>
<proteinExistence type="inferred from homology"/>
<protein>
    <submittedName>
        <fullName evidence="2">11-cis retinol dehydrogenase</fullName>
    </submittedName>
</protein>
<comment type="similarity">
    <text evidence="1">Belongs to the short-chain dehydrogenases/reductases (SDR) family.</text>
</comment>